<dbReference type="PANTHER" id="PTHR30461:SF23">
    <property type="entry name" value="DNA RECOMBINASE-RELATED"/>
    <property type="match status" value="1"/>
</dbReference>
<feature type="domain" description="Recombinase" evidence="3">
    <location>
        <begin position="180"/>
        <end position="310"/>
    </location>
</feature>
<dbReference type="SMART" id="SM00857">
    <property type="entry name" value="Resolvase"/>
    <property type="match status" value="1"/>
</dbReference>
<dbReference type="InterPro" id="IPR050639">
    <property type="entry name" value="SSR_resolvase"/>
</dbReference>
<dbReference type="Proteomes" id="UP000190286">
    <property type="component" value="Unassembled WGS sequence"/>
</dbReference>
<dbReference type="OrthoDB" id="1839742at2"/>
<evidence type="ECO:0000256" key="1">
    <source>
        <dbReference type="SAM" id="Coils"/>
    </source>
</evidence>
<dbReference type="AlphaFoldDB" id="A0A1T4WRE6"/>
<reference evidence="4 5" key="1">
    <citation type="submission" date="2017-02" db="EMBL/GenBank/DDBJ databases">
        <authorList>
            <person name="Peterson S.W."/>
        </authorList>
    </citation>
    <scope>NUCLEOTIDE SEQUENCE [LARGE SCALE GENOMIC DNA]</scope>
    <source>
        <strain evidence="4 5">ATCC 27749</strain>
    </source>
</reference>
<dbReference type="InterPro" id="IPR036162">
    <property type="entry name" value="Resolvase-like_N_sf"/>
</dbReference>
<evidence type="ECO:0000259" key="2">
    <source>
        <dbReference type="PROSITE" id="PS51736"/>
    </source>
</evidence>
<dbReference type="PROSITE" id="PS51736">
    <property type="entry name" value="RECOMBINASES_3"/>
    <property type="match status" value="1"/>
</dbReference>
<protein>
    <submittedName>
        <fullName evidence="4">Site-specific DNA recombinase</fullName>
    </submittedName>
</protein>
<dbReference type="CDD" id="cd00338">
    <property type="entry name" value="Ser_Recombinase"/>
    <property type="match status" value="1"/>
</dbReference>
<evidence type="ECO:0000259" key="3">
    <source>
        <dbReference type="PROSITE" id="PS51737"/>
    </source>
</evidence>
<dbReference type="PANTHER" id="PTHR30461">
    <property type="entry name" value="DNA-INVERTASE FROM LAMBDOID PROPHAGE"/>
    <property type="match status" value="1"/>
</dbReference>
<dbReference type="EMBL" id="FUYF01000003">
    <property type="protein sequence ID" value="SKA79191.1"/>
    <property type="molecule type" value="Genomic_DNA"/>
</dbReference>
<feature type="coiled-coil region" evidence="1">
    <location>
        <begin position="411"/>
        <end position="473"/>
    </location>
</feature>
<dbReference type="InterPro" id="IPR025827">
    <property type="entry name" value="Zn_ribbon_recom_dom"/>
</dbReference>
<keyword evidence="1" id="KW-0175">Coiled coil</keyword>
<dbReference type="SUPFAM" id="SSF53041">
    <property type="entry name" value="Resolvase-like"/>
    <property type="match status" value="1"/>
</dbReference>
<dbReference type="Gene3D" id="3.90.1750.20">
    <property type="entry name" value="Putative Large Serine Recombinase, Chain B, Domain 2"/>
    <property type="match status" value="1"/>
</dbReference>
<dbReference type="GO" id="GO:0000150">
    <property type="term" value="F:DNA strand exchange activity"/>
    <property type="evidence" value="ECO:0007669"/>
    <property type="project" value="InterPro"/>
</dbReference>
<dbReference type="Pfam" id="PF07508">
    <property type="entry name" value="Recombinase"/>
    <property type="match status" value="1"/>
</dbReference>
<keyword evidence="5" id="KW-1185">Reference proteome</keyword>
<dbReference type="STRING" id="745368.SAMN02745178_00912"/>
<accession>A0A1T4WRE6</accession>
<organism evidence="4 5">
    <name type="scientific">Gemmiger formicilis</name>
    <dbReference type="NCBI Taxonomy" id="745368"/>
    <lineage>
        <taxon>Bacteria</taxon>
        <taxon>Bacillati</taxon>
        <taxon>Bacillota</taxon>
        <taxon>Clostridia</taxon>
        <taxon>Eubacteriales</taxon>
        <taxon>Gemmiger</taxon>
    </lineage>
</organism>
<gene>
    <name evidence="4" type="ORF">SAMN02745178_00912</name>
</gene>
<evidence type="ECO:0000313" key="5">
    <source>
        <dbReference type="Proteomes" id="UP000190286"/>
    </source>
</evidence>
<name>A0A1T4WRE6_9FIRM</name>
<dbReference type="Pfam" id="PF00239">
    <property type="entry name" value="Resolvase"/>
    <property type="match status" value="1"/>
</dbReference>
<proteinExistence type="predicted"/>
<feature type="domain" description="Resolvase/invertase-type recombinase catalytic" evidence="2">
    <location>
        <begin position="27"/>
        <end position="175"/>
    </location>
</feature>
<dbReference type="InterPro" id="IPR006119">
    <property type="entry name" value="Resolv_N"/>
</dbReference>
<dbReference type="Pfam" id="PF13408">
    <property type="entry name" value="Zn_ribbon_recom"/>
    <property type="match status" value="1"/>
</dbReference>
<dbReference type="InterPro" id="IPR011109">
    <property type="entry name" value="DNA_bind_recombinase_dom"/>
</dbReference>
<dbReference type="InterPro" id="IPR038109">
    <property type="entry name" value="DNA_bind_recomb_sf"/>
</dbReference>
<dbReference type="PROSITE" id="PS51737">
    <property type="entry name" value="RECOMBINASE_DNA_BIND"/>
    <property type="match status" value="1"/>
</dbReference>
<dbReference type="Gene3D" id="3.40.50.1390">
    <property type="entry name" value="Resolvase, N-terminal catalytic domain"/>
    <property type="match status" value="1"/>
</dbReference>
<evidence type="ECO:0000313" key="4">
    <source>
        <dbReference type="EMBL" id="SKA79191.1"/>
    </source>
</evidence>
<dbReference type="GO" id="GO:0003677">
    <property type="term" value="F:DNA binding"/>
    <property type="evidence" value="ECO:0007669"/>
    <property type="project" value="InterPro"/>
</dbReference>
<sequence>MNNMRIVEIPASMRESAGRKNAVRKLRVAAYCRVSTEEEEQQGSFEIQKLYYTEKIESTPEWEVAGIYADDGISGVHTKKRDGFNQMIRDCKKHRIDLILTKSISRFARNTLDSIQYVRMLKQMGIAVVFEKENINTATMNSEMIITVLSAFAQAESESISQNVARGKRMGYKHGKFAFPYGRIIGYRKGADGKPEIIPEQAEIIRLIFNRYLQGDSLQSIKAKLETAGALTARGNTAWSAQSIQRILQNEKYCGDVLLQKTFTEDVLTGVHKKNTGQLPQYYIENYHEGIVSKQMFREVQAEIARRNSKSAANQRKRRRGRYNSKYALSERLFCGDCGSPYKRVTWNIHGRKQIVWRCVNRIEYGTKFCGNSPSIPEEELYRAILKAVQGLAANFTDEVAAQINGILHDIQTGESTKPNLQEQLEQTQQEFDRLLEMSLDFDEDTPFLDNRLKKLNNKIKSLKKAIEDTAAQQEKASQPEMLLSAKDLQIQEYDDALTARLIEKITVRSRNEIEIQFIGGYEKAMPLE</sequence>